<dbReference type="GO" id="GO:0005829">
    <property type="term" value="C:cytosol"/>
    <property type="evidence" value="ECO:0007669"/>
    <property type="project" value="TreeGrafter"/>
</dbReference>
<dbReference type="GO" id="GO:0008784">
    <property type="term" value="F:alanine racemase activity"/>
    <property type="evidence" value="ECO:0007669"/>
    <property type="project" value="TreeGrafter"/>
</dbReference>
<dbReference type="SUPFAM" id="SSF51419">
    <property type="entry name" value="PLP-binding barrel"/>
    <property type="match status" value="1"/>
</dbReference>
<dbReference type="CDD" id="cd06815">
    <property type="entry name" value="PLPDE_III_AR_like_1"/>
    <property type="match status" value="1"/>
</dbReference>
<protein>
    <submittedName>
        <fullName evidence="5">Alanine/ornithine racemase family PLP-dependent enzyme</fullName>
    </submittedName>
</protein>
<comment type="cofactor">
    <cofactor evidence="1">
        <name>pyridoxal 5'-phosphate</name>
        <dbReference type="ChEBI" id="CHEBI:597326"/>
    </cofactor>
</comment>
<dbReference type="InterPro" id="IPR000821">
    <property type="entry name" value="Ala_racemase"/>
</dbReference>
<name>A0A832I8P9_9THEM</name>
<dbReference type="Gene3D" id="3.20.20.10">
    <property type="entry name" value="Alanine racemase"/>
    <property type="match status" value="1"/>
</dbReference>
<comment type="caution">
    <text evidence="5">The sequence shown here is derived from an EMBL/GenBank/DDBJ whole genome shotgun (WGS) entry which is preliminary data.</text>
</comment>
<accession>A0A832I8P9</accession>
<dbReference type="GO" id="GO:0030170">
    <property type="term" value="F:pyridoxal phosphate binding"/>
    <property type="evidence" value="ECO:0007669"/>
    <property type="project" value="TreeGrafter"/>
</dbReference>
<dbReference type="InterPro" id="IPR001608">
    <property type="entry name" value="Ala_racemase_N"/>
</dbReference>
<proteinExistence type="predicted"/>
<sequence length="355" mass="39900">MRPRLYVDLSKIRANAQRVLEFLSKHGIELVAVTKVTLGDPNIARVLREAGVRIIGESRIQNVERLISSGVTGPFMMLRIPQLSEIDSIVGLCDYILVSELDVVKKIEELCREKKHRTKLIYMVDVGDLREGVWYENAVEEVVQAAKMCDWAELCGVGTNLGCYGGVLASEENMRMLLNIRDNVERLTKKSFPIVSGGNTSALKLVEEERLPQGVNQFRVGEAIYLGTDVTNNREISWLERDAFILEAEVIELKTKPSVPVGETGFDAFGRKPNFFDKGWRRRAILALGEQDTVPGQLKPLDEKVEVIHASSDHTIVDISDVDRSIRVGDTMKFRLTYAALLRAMTCPHVEKIYV</sequence>
<dbReference type="PANTHER" id="PTHR30511:SF3">
    <property type="entry name" value="LYSINE RACEMASE"/>
    <property type="match status" value="1"/>
</dbReference>
<keyword evidence="3" id="KW-0413">Isomerase</keyword>
<gene>
    <name evidence="5" type="ORF">ENW55_04745</name>
</gene>
<reference evidence="5" key="1">
    <citation type="journal article" date="2020" name="mSystems">
        <title>Genome- and Community-Level Interaction Insights into Carbon Utilization and Element Cycling Functions of Hydrothermarchaeota in Hydrothermal Sediment.</title>
        <authorList>
            <person name="Zhou Z."/>
            <person name="Liu Y."/>
            <person name="Xu W."/>
            <person name="Pan J."/>
            <person name="Luo Z.H."/>
            <person name="Li M."/>
        </authorList>
    </citation>
    <scope>NUCLEOTIDE SEQUENCE [LARGE SCALE GENOMIC DNA]</scope>
    <source>
        <strain evidence="5">SpSt-86</strain>
    </source>
</reference>
<evidence type="ECO:0000256" key="1">
    <source>
        <dbReference type="ARBA" id="ARBA00001933"/>
    </source>
</evidence>
<feature type="domain" description="Alanine racemase N-terminal" evidence="4">
    <location>
        <begin position="7"/>
        <end position="227"/>
    </location>
</feature>
<evidence type="ECO:0000256" key="3">
    <source>
        <dbReference type="ARBA" id="ARBA00023235"/>
    </source>
</evidence>
<dbReference type="EMBL" id="DTKQ01000036">
    <property type="protein sequence ID" value="HGZ79274.1"/>
    <property type="molecule type" value="Genomic_DNA"/>
</dbReference>
<evidence type="ECO:0000256" key="2">
    <source>
        <dbReference type="ARBA" id="ARBA00022898"/>
    </source>
</evidence>
<dbReference type="PANTHER" id="PTHR30511">
    <property type="entry name" value="ALANINE RACEMASE"/>
    <property type="match status" value="1"/>
</dbReference>
<evidence type="ECO:0000259" key="4">
    <source>
        <dbReference type="Pfam" id="PF01168"/>
    </source>
</evidence>
<dbReference type="AlphaFoldDB" id="A0A832I8P9"/>
<evidence type="ECO:0000313" key="5">
    <source>
        <dbReference type="EMBL" id="HGZ79274.1"/>
    </source>
</evidence>
<dbReference type="Pfam" id="PF01168">
    <property type="entry name" value="Ala_racemase_N"/>
    <property type="match status" value="1"/>
</dbReference>
<organism evidence="5">
    <name type="scientific">Pseudothermotoga hypogea</name>
    <dbReference type="NCBI Taxonomy" id="57487"/>
    <lineage>
        <taxon>Bacteria</taxon>
        <taxon>Thermotogati</taxon>
        <taxon>Thermotogota</taxon>
        <taxon>Thermotogae</taxon>
        <taxon>Thermotogales</taxon>
        <taxon>Thermotogaceae</taxon>
        <taxon>Pseudothermotoga</taxon>
    </lineage>
</organism>
<keyword evidence="2" id="KW-0663">Pyridoxal phosphate</keyword>
<dbReference type="InterPro" id="IPR029066">
    <property type="entry name" value="PLP-binding_barrel"/>
</dbReference>